<reference evidence="1" key="2">
    <citation type="submission" date="2022-06" db="UniProtKB">
        <authorList>
            <consortium name="EnsemblMetazoa"/>
        </authorList>
    </citation>
    <scope>IDENTIFICATION</scope>
    <source>
        <strain evidence="1">PS312</strain>
    </source>
</reference>
<name>A0A2A6D1K4_PRIPA</name>
<dbReference type="Proteomes" id="UP000005239">
    <property type="component" value="Unassembled WGS sequence"/>
</dbReference>
<dbReference type="AlphaFoldDB" id="A0A2A6D1K4"/>
<proteinExistence type="predicted"/>
<evidence type="ECO:0000313" key="2">
    <source>
        <dbReference type="Proteomes" id="UP000005239"/>
    </source>
</evidence>
<organism evidence="1 2">
    <name type="scientific">Pristionchus pacificus</name>
    <name type="common">Parasitic nematode worm</name>
    <dbReference type="NCBI Taxonomy" id="54126"/>
    <lineage>
        <taxon>Eukaryota</taxon>
        <taxon>Metazoa</taxon>
        <taxon>Ecdysozoa</taxon>
        <taxon>Nematoda</taxon>
        <taxon>Chromadorea</taxon>
        <taxon>Rhabditida</taxon>
        <taxon>Rhabditina</taxon>
        <taxon>Diplogasteromorpha</taxon>
        <taxon>Diplogasteroidea</taxon>
        <taxon>Neodiplogasteridae</taxon>
        <taxon>Pristionchus</taxon>
    </lineage>
</organism>
<accession>A0A8R1Z586</accession>
<keyword evidence="2" id="KW-1185">Reference proteome</keyword>
<reference evidence="2" key="1">
    <citation type="journal article" date="2008" name="Nat. Genet.">
        <title>The Pristionchus pacificus genome provides a unique perspective on nematode lifestyle and parasitism.</title>
        <authorList>
            <person name="Dieterich C."/>
            <person name="Clifton S.W."/>
            <person name="Schuster L.N."/>
            <person name="Chinwalla A."/>
            <person name="Delehaunty K."/>
            <person name="Dinkelacker I."/>
            <person name="Fulton L."/>
            <person name="Fulton R."/>
            <person name="Godfrey J."/>
            <person name="Minx P."/>
            <person name="Mitreva M."/>
            <person name="Roeseler W."/>
            <person name="Tian H."/>
            <person name="Witte H."/>
            <person name="Yang S.P."/>
            <person name="Wilson R.K."/>
            <person name="Sommer R.J."/>
        </authorList>
    </citation>
    <scope>NUCLEOTIDE SEQUENCE [LARGE SCALE GENOMIC DNA]</scope>
    <source>
        <strain evidence="2">PS312</strain>
    </source>
</reference>
<protein>
    <submittedName>
        <fullName evidence="1">Uncharacterized protein</fullName>
    </submittedName>
</protein>
<gene>
    <name evidence="1" type="primary">WBGene00284312</name>
</gene>
<dbReference type="EnsemblMetazoa" id="PPA45943.1">
    <property type="protein sequence ID" value="PPA45943.1"/>
    <property type="gene ID" value="WBGene00284312"/>
</dbReference>
<sequence length="217" mass="23551">MTALNEETIGSHGGLLFDPARCVAQLLNGSGLGMNEASLTAFLIMGACCTHEKHEVTTLTNDYGDNEKAITSLPPCPLKLSIGMFVVSDCDYVTARIIQVISWIVPFVGLFAFTMVITMAIISSTGSESLFKFESIGEHNPTKALWTCDMFNDHVQNSHCGNMEEVIREYSIIVVYGAALAAIYMLSFLSHFKALSISGHFHPAGYGVPHPPIFIAV</sequence>
<evidence type="ECO:0000313" key="1">
    <source>
        <dbReference type="EnsemblMetazoa" id="PPA45943.1"/>
    </source>
</evidence>
<accession>A0A2A6D1K4</accession>